<evidence type="ECO:0000313" key="2">
    <source>
        <dbReference type="Proteomes" id="UP000275571"/>
    </source>
</evidence>
<proteinExistence type="predicted"/>
<reference evidence="1 2" key="1">
    <citation type="journal article" date="2018" name="Infect. Genet. Evol.">
        <title>Genome-wide analysis of Borrelia turcica and 'Candidatus Borrelia tachyglossi' shows relapsing fever-like genomes with unique genomic links to Lyme disease Borrelia.</title>
        <authorList>
            <person name="Gofton A.W."/>
            <person name="Margos G."/>
            <person name="Fingerle V."/>
            <person name="Hepner S."/>
            <person name="Loh S.M."/>
            <person name="Ryan U."/>
            <person name="Irwin P."/>
            <person name="Oskam C.L."/>
        </authorList>
    </citation>
    <scope>NUCLEOTIDE SEQUENCE [LARGE SCALE GENOMIC DNA]</scope>
    <source>
        <strain evidence="1 2">IST7</strain>
    </source>
</reference>
<protein>
    <submittedName>
        <fullName evidence="1">Uncharacterized protein</fullName>
    </submittedName>
</protein>
<keyword evidence="2" id="KW-1185">Reference proteome</keyword>
<organism evidence="1 2">
    <name type="scientific">Borrelia turcica IST7</name>
    <dbReference type="NCBI Taxonomy" id="1104446"/>
    <lineage>
        <taxon>Bacteria</taxon>
        <taxon>Pseudomonadati</taxon>
        <taxon>Spirochaetota</taxon>
        <taxon>Spirochaetia</taxon>
        <taxon>Spirochaetales</taxon>
        <taxon>Borreliaceae</taxon>
        <taxon>Borrelia</taxon>
    </lineage>
</organism>
<dbReference type="RefSeq" id="WP_120104649.1">
    <property type="nucleotide sequence ID" value="NZ_CP028884.1"/>
</dbReference>
<name>A0A386PPL6_9SPIR</name>
<gene>
    <name evidence="1" type="ORF">DB313_01580</name>
</gene>
<sequence length="276" mass="31944">MRIIFLFLFSFSNLYSFLEFVGDEKFDLVSDFGESRDNDLGIGIRLRSLNTSVSIFSNNYKILYSKNKEKEYERSILIIFDKDLGFNLEFFGNFVYKNEKICFIDDSRIFDVVVIDQHKGNIINPLFVIKNRGNLNIDTSFSLGNILLKGKDGAMFELQKNINLDVEFGNYGLVLNFSKENVNGSNTLKGIYYFEVFLNNTSVFRAKFQSILLNNNLYVVSGNEKYNSSFSSIKRDNGIIEINNLEFAKEKNELTIKYGDVYDTEKKLTYRFVING</sequence>
<dbReference type="OrthoDB" id="350401at2"/>
<dbReference type="AlphaFoldDB" id="A0A386PPL6"/>
<evidence type="ECO:0000313" key="1">
    <source>
        <dbReference type="EMBL" id="AYE36730.1"/>
    </source>
</evidence>
<dbReference type="Proteomes" id="UP000275571">
    <property type="component" value="Chromosome"/>
</dbReference>
<dbReference type="KEGG" id="btur:DB313_01580"/>
<accession>A0A386PPL6</accession>
<dbReference type="EMBL" id="CP028884">
    <property type="protein sequence ID" value="AYE36730.1"/>
    <property type="molecule type" value="Genomic_DNA"/>
</dbReference>